<evidence type="ECO:0000313" key="2">
    <source>
        <dbReference type="Proteomes" id="UP000078390"/>
    </source>
</evidence>
<keyword evidence="2" id="KW-1185">Reference proteome</keyword>
<dbReference type="EMBL" id="LWLG01000008">
    <property type="protein sequence ID" value="OAQ20608.1"/>
    <property type="molecule type" value="Genomic_DNA"/>
</dbReference>
<reference evidence="1 2" key="1">
    <citation type="submission" date="2016-04" db="EMBL/GenBank/DDBJ databases">
        <title>Genome analysis of Thermosulfurimonas dismutans, the first thermophilic sulfur-disproportionating bacterium of the phylum Thermodesulfobacteria.</title>
        <authorList>
            <person name="Mardanov A.V."/>
            <person name="Beletsky A.V."/>
            <person name="Kadnikov V.V."/>
            <person name="Slobodkin A.I."/>
            <person name="Ravin N.V."/>
        </authorList>
    </citation>
    <scope>NUCLEOTIDE SEQUENCE [LARGE SCALE GENOMIC DNA]</scope>
    <source>
        <strain evidence="1 2">S95</strain>
    </source>
</reference>
<dbReference type="AlphaFoldDB" id="A0A179D4S2"/>
<dbReference type="STRING" id="999894.TDIS_1223"/>
<comment type="caution">
    <text evidence="1">The sequence shown here is derived from an EMBL/GenBank/DDBJ whole genome shotgun (WGS) entry which is preliminary data.</text>
</comment>
<accession>A0A179D4S2</accession>
<organism evidence="1 2">
    <name type="scientific">Thermosulfurimonas dismutans</name>
    <dbReference type="NCBI Taxonomy" id="999894"/>
    <lineage>
        <taxon>Bacteria</taxon>
        <taxon>Pseudomonadati</taxon>
        <taxon>Thermodesulfobacteriota</taxon>
        <taxon>Thermodesulfobacteria</taxon>
        <taxon>Thermodesulfobacteriales</taxon>
        <taxon>Thermodesulfobacteriaceae</taxon>
        <taxon>Thermosulfurimonas</taxon>
    </lineage>
</organism>
<proteinExistence type="predicted"/>
<evidence type="ECO:0000313" key="1">
    <source>
        <dbReference type="EMBL" id="OAQ20608.1"/>
    </source>
</evidence>
<protein>
    <submittedName>
        <fullName evidence="1">Uncharacterized protein</fullName>
    </submittedName>
</protein>
<name>A0A179D4S2_9BACT</name>
<dbReference type="Proteomes" id="UP000078390">
    <property type="component" value="Unassembled WGS sequence"/>
</dbReference>
<sequence>MIGSKIWDDGIDFACIEKIENKNTLTKKGGRSYGKGI</sequence>
<gene>
    <name evidence="1" type="ORF">TDIS_1223</name>
</gene>